<dbReference type="EMBL" id="CP000393">
    <property type="protein sequence ID" value="ABG50676.1"/>
    <property type="molecule type" value="Genomic_DNA"/>
</dbReference>
<dbReference type="STRING" id="203124.Tery_1364"/>
<gene>
    <name evidence="1" type="ordered locus">Tery_1364</name>
</gene>
<proteinExistence type="predicted"/>
<protein>
    <submittedName>
        <fullName evidence="1">Uncharacterized protein</fullName>
    </submittedName>
</protein>
<dbReference type="KEGG" id="ter:Tery_1364"/>
<sequence>MKSLLSVSENITFEEAIALTQEIMSEIETGQLSETKIESLIGDLVKSKNGARGFFVSYLTDSRALADNPSPSVFKALESAPEIVVELLIKNLAMCSAMVVHHQRNQDEKAANESKKVRSRTTKLIKSIKIPSLSGNIQELYQGITTCEGNYKGFLKRWGYDTEQLKAIKEVIEPLLRAC</sequence>
<organism evidence="1">
    <name type="scientific">Trichodesmium erythraeum (strain IMS101)</name>
    <dbReference type="NCBI Taxonomy" id="203124"/>
    <lineage>
        <taxon>Bacteria</taxon>
        <taxon>Bacillati</taxon>
        <taxon>Cyanobacteriota</taxon>
        <taxon>Cyanophyceae</taxon>
        <taxon>Oscillatoriophycideae</taxon>
        <taxon>Oscillatoriales</taxon>
        <taxon>Microcoleaceae</taxon>
        <taxon>Trichodesmium</taxon>
    </lineage>
</organism>
<reference evidence="1" key="1">
    <citation type="submission" date="2006-06" db="EMBL/GenBank/DDBJ databases">
        <title>Complete sequence of Trichodesmium erythraeum IMS101.</title>
        <authorList>
            <consortium name="US DOE Joint Genome Institute"/>
            <person name="Copeland A."/>
            <person name="Lucas S."/>
            <person name="Lapidus A."/>
            <person name="Barry K."/>
            <person name="Detter J.C."/>
            <person name="Glavina del Rio T."/>
            <person name="Hammon N."/>
            <person name="Israni S."/>
            <person name="Dalin E."/>
            <person name="Tice H."/>
            <person name="Pitluck S."/>
            <person name="Kiss H."/>
            <person name="Munk A.C."/>
            <person name="Brettin T."/>
            <person name="Bruce D."/>
            <person name="Han C."/>
            <person name="Tapia R."/>
            <person name="Gilna P."/>
            <person name="Schmutz J."/>
            <person name="Larimer F."/>
            <person name="Land M."/>
            <person name="Hauser L."/>
            <person name="Kyrpides N."/>
            <person name="Kim E."/>
            <person name="Richardson P."/>
        </authorList>
    </citation>
    <scope>NUCLEOTIDE SEQUENCE [LARGE SCALE GENOMIC DNA]</scope>
    <source>
        <strain evidence="1">IMS101</strain>
    </source>
</reference>
<dbReference type="OrthoDB" id="465343at2"/>
<evidence type="ECO:0000313" key="1">
    <source>
        <dbReference type="EMBL" id="ABG50676.1"/>
    </source>
</evidence>
<dbReference type="RefSeq" id="WP_011611055.1">
    <property type="nucleotide sequence ID" value="NC_008312.1"/>
</dbReference>
<accession>Q115Z8</accession>
<dbReference type="HOGENOM" id="CLU_128733_0_0_3"/>
<dbReference type="InterPro" id="IPR016780">
    <property type="entry name" value="UCP020893"/>
</dbReference>
<name>Q115Z8_TRIEI</name>
<dbReference type="AlphaFoldDB" id="Q115Z8"/>
<dbReference type="PIRSF" id="PIRSF020893">
    <property type="entry name" value="UCP020893"/>
    <property type="match status" value="1"/>
</dbReference>
<dbReference type="eggNOG" id="ENOG50314QQ">
    <property type="taxonomic scope" value="Bacteria"/>
</dbReference>